<dbReference type="SMART" id="SM00364">
    <property type="entry name" value="LRR_BAC"/>
    <property type="match status" value="9"/>
</dbReference>
<dbReference type="PANTHER" id="PTHR48063:SF84">
    <property type="entry name" value="LRR RECEPTOR-LIKE SERINE_THREONINE-PROTEIN KINASE FLS2"/>
    <property type="match status" value="1"/>
</dbReference>
<dbReference type="OrthoDB" id="1600340at2759"/>
<evidence type="ECO:0000256" key="1">
    <source>
        <dbReference type="ARBA" id="ARBA00004251"/>
    </source>
</evidence>
<dbReference type="InterPro" id="IPR056845">
    <property type="entry name" value="LRR_Zer-1"/>
</dbReference>
<keyword evidence="14" id="KW-0675">Receptor</keyword>
<evidence type="ECO:0000256" key="7">
    <source>
        <dbReference type="ARBA" id="ARBA00022737"/>
    </source>
</evidence>
<evidence type="ECO:0000259" key="13">
    <source>
        <dbReference type="Pfam" id="PF25013"/>
    </source>
</evidence>
<feature type="domain" description="Leucine-rich repeat-containing N-terminal plant-type" evidence="12">
    <location>
        <begin position="759"/>
        <end position="795"/>
    </location>
</feature>
<keyword evidence="15" id="KW-1185">Reference proteome</keyword>
<protein>
    <submittedName>
        <fullName evidence="14">Receptor-like protein 12</fullName>
    </submittedName>
</protein>
<keyword evidence="10" id="KW-0325">Glycoprotein</keyword>
<dbReference type="Pfam" id="PF00560">
    <property type="entry name" value="LRR_1"/>
    <property type="match status" value="27"/>
</dbReference>
<keyword evidence="6" id="KW-0732">Signal</keyword>
<dbReference type="Pfam" id="PF25013">
    <property type="entry name" value="LRR_Zer-1"/>
    <property type="match status" value="1"/>
</dbReference>
<dbReference type="InterPro" id="IPR013210">
    <property type="entry name" value="LRR_N_plant-typ"/>
</dbReference>
<comment type="caution">
    <text evidence="14">The sequence shown here is derived from an EMBL/GenBank/DDBJ whole genome shotgun (WGS) entry which is preliminary data.</text>
</comment>
<dbReference type="InterPro" id="IPR046956">
    <property type="entry name" value="RLP23-like"/>
</dbReference>
<dbReference type="PRINTS" id="PR00019">
    <property type="entry name" value="LEURICHRPT"/>
</dbReference>
<dbReference type="GO" id="GO:0005886">
    <property type="term" value="C:plasma membrane"/>
    <property type="evidence" value="ECO:0007669"/>
    <property type="project" value="UniProtKB-SubCell"/>
</dbReference>
<keyword evidence="3" id="KW-1003">Cell membrane</keyword>
<evidence type="ECO:0000313" key="14">
    <source>
        <dbReference type="EMBL" id="RWR75730.1"/>
    </source>
</evidence>
<evidence type="ECO:0000256" key="5">
    <source>
        <dbReference type="ARBA" id="ARBA00022692"/>
    </source>
</evidence>
<evidence type="ECO:0000256" key="4">
    <source>
        <dbReference type="ARBA" id="ARBA00022614"/>
    </source>
</evidence>
<organism evidence="14 15">
    <name type="scientific">Cinnamomum micranthum f. kanehirae</name>
    <dbReference type="NCBI Taxonomy" id="337451"/>
    <lineage>
        <taxon>Eukaryota</taxon>
        <taxon>Viridiplantae</taxon>
        <taxon>Streptophyta</taxon>
        <taxon>Embryophyta</taxon>
        <taxon>Tracheophyta</taxon>
        <taxon>Spermatophyta</taxon>
        <taxon>Magnoliopsida</taxon>
        <taxon>Magnoliidae</taxon>
        <taxon>Laurales</taxon>
        <taxon>Lauraceae</taxon>
        <taxon>Cinnamomum</taxon>
    </lineage>
</organism>
<name>A0A3S3MVS3_9MAGN</name>
<evidence type="ECO:0000256" key="11">
    <source>
        <dbReference type="SAM" id="Phobius"/>
    </source>
</evidence>
<dbReference type="EMBL" id="QPKB01000002">
    <property type="protein sequence ID" value="RWR75730.1"/>
    <property type="molecule type" value="Genomic_DNA"/>
</dbReference>
<keyword evidence="9 11" id="KW-0472">Membrane</keyword>
<dbReference type="SUPFAM" id="SSF52058">
    <property type="entry name" value="L domain-like"/>
    <property type="match status" value="6"/>
</dbReference>
<evidence type="ECO:0000256" key="2">
    <source>
        <dbReference type="ARBA" id="ARBA00009592"/>
    </source>
</evidence>
<dbReference type="Pfam" id="PF08263">
    <property type="entry name" value="LRRNT_2"/>
    <property type="match status" value="2"/>
</dbReference>
<dbReference type="FunFam" id="3.80.10.10:FF:000095">
    <property type="entry name" value="LRR receptor-like serine/threonine-protein kinase GSO1"/>
    <property type="match status" value="4"/>
</dbReference>
<feature type="domain" description="Zer-1-like leucine-rich repeats region" evidence="13">
    <location>
        <begin position="2129"/>
        <end position="2194"/>
    </location>
</feature>
<dbReference type="SMART" id="SM00369">
    <property type="entry name" value="LRR_TYP"/>
    <property type="match status" value="22"/>
</dbReference>
<dbReference type="InterPro" id="IPR003591">
    <property type="entry name" value="Leu-rich_rpt_typical-subtyp"/>
</dbReference>
<dbReference type="STRING" id="337451.A0A3S3MVS3"/>
<evidence type="ECO:0000256" key="6">
    <source>
        <dbReference type="ARBA" id="ARBA00022729"/>
    </source>
</evidence>
<dbReference type="Proteomes" id="UP000283530">
    <property type="component" value="Unassembled WGS sequence"/>
</dbReference>
<keyword evidence="4" id="KW-0433">Leucine-rich repeat</keyword>
<dbReference type="PANTHER" id="PTHR48063">
    <property type="entry name" value="LRR RECEPTOR-LIKE KINASE"/>
    <property type="match status" value="1"/>
</dbReference>
<sequence length="2779" mass="307926">MIPINQLLNLTHLSSLVLDLNFFDSDIPVQLANLTSITVLDLRGSHLQGSIPYLPQLQELYVDDNEDLTVDLSRLFALPWPHLHTLSIQSIYTIGQIPPSISNASSLIALFASSCSIQGPIPSSLTNLSNLQYLDLSLNNLTGSLPLSISGLRNLRVLMVYYNSLEGQIPESICIISSLQHLHLAGNDLNGTIPDCIGRLANLETLYLSYNSMEGTISSLFSLFQKSSPFAIGFGSSGITVKIDPKPFPPNFQPWILDLSSCGIEGEIPAFLSNLTDVAFLDLSGNNLTGSIPSWLFKLPILSFLDLSDNNLEGILPPSLQMHSNFLITALILSNNSLRGPLPLLPEAAEVVDLSRNNFTGEIPTQIGERLSHARYISFKENQLSGPIPHSLCRPNNFLLLDLDLSNNHLSGEIPSSIGNCRSLISLNLGTNNLSGILPDELKYVKSLSTLQVRNNRLEGSFPNFIQHLEGLEFLNMEGNQFEGRIPNFIGKLQNIQILTLKWNYFNDSIPREITQLQKLQILDLSYNKLSGSVPESIGGLTMLTRRPKDGRLLGRMISLMYDGMGLEIVSKGILQEVEYIFSYSSGIDLSHNLLEGEIPKEIGQLQGLYMLNLSHNHLSGEIPMSIGNMSGLESLDLSFNHLAGMIPETLTLLDFLSVLNLSYNNLSGKIPTGMHFDTLSIDGSAYIGNDELCGPPLGRRCLSGPTGADVGQVYQGEDEKEKRLFYLFVVFGYGLGLGGLFSVLAIRKEEWWDAYWRDERASLLSFKSLLDDPSARLSSWQGLNCCNWPGILCSDSSHVTSIDLRNPQPDIPVRGFNSRLFSPSNTKSMAINGTISPSLFTLRHLRYLDLSFNNFHLSKIPPQLTNLESLTYLNLSNSMLSGSITGQLANLSFLQSLDLSCSVQILDLSSYTYKPFSSDISMKRQNSYIHGGSISSSNLNWLRGLTNLRELQLNGVDLSAASLDRNWAEPVSFVYNLRQLQLSNCGISSMILINQLLNLTHLSSLVLDLNFFDSDIPVQLANLTSITVLDLRGSHLQGSIPYLPQLQELYVDDNEDLTVDLSRLFALPWPHLHTLSIQSIYTIGQIPPSISNASSLIALFASSCSIQGPIPSSLTNLSNLQYLDLSLNNLTGSLPLSISGLRNLRFLVVYSNSLEGQIPKSICKISSLQQLHLAGNDLNGTIPDCIGRLANLEVLYLSYNSMEGTISSLFSLFQKSSPYAIGFGSSGITLKIDPKPFPPNFQPRALDLRSCGIEGEIPAFLSNLTDVAFLDLRGNYLTGSIPSWLFRLPILSFLDLSDNNLEGILPPSLQMHSNFLITALILSNNSLRGPLPLLPEAAEVVDLSRNNFTGEIPTQIEERLSHARYISFKENQLSGPIPHSLCRPNNFLLLDLDLSNNHLSGEIPSSIGNCRSLISLNLGTNNLSGILPDKLKYVKSLSSLQVRNNRLEGSFPNFIQHLERLEFLNMESNQFEGRIPNFIGKLQNIQILTLKWNYFNDSIPREITQLRKLQILDLSYNKLSGSVPESIGGLTMLTRRPKDGRLLGHVISLMFDSMGLEIVSKGILREVEYIFSYNSGIDLSHNLLEGEIPKEIGQLQGLYMLNLSHNHLSDTNEHWQHEWIESLDLSFNHLAGMIPETLTLLDFLSVLNLSYNNLSGKIPTGMHFDTLSIDGSAYIGNDELCGPPLGRRCLSGPTGADVGQVYQGEDEKEKSLFYLFVAFGYGLGLGGFFSVLAIRKEEWWDAYWRGTMKLHLLLLFLIVLSSQCSNICSCHEDERASLLSFKSLLDDPSARLSSWQGLNCCNWHGILCSDSSHVTSIDLRNPQPDIPVRGFNSRLFSPSNTKSMAINGTISPSLFTLRHLWYLDLSFNNFHLSKIPPQLTNLESLTYLNLSNSMLSGSITGQLANLSFLQSLDLSCSVRILDLSSYTYNPSSSDMSMKRQHSYIHGGSISSSNLNWLRGLTNLRELQLNGVDLSAASLDRNWAEPVSFVYNLRQLQLSNCGISSMTLINQLLNLTHLSSLVLDLNFFDSDIPVQLANLTCITVLDLRGSHLHGSIPYLPQLQELYVDDNEDLTVDLKWLFALPWPHLHTLSIQSIYTIGQIPPSISNASSLIALFASSCSIQGPIPSSLTNLSNLQYLDLSLNNLTGSLPLSISGLRNLMFLIVYSNRLEGQILESICKISSLQHLDLAKNDLNGTIPDCIGRLANLETLYLSYNSMEGTISSLFSLFQKSSPYAIGFGSSGITVKIDPKPFPPNFQPRMLDLRSCGIEGEIPAFLSNLTDVAFLDLRGNYLTGSIPSWLFRLPILSFLDLSDNNLEGILPPSLQMHSNYEITALVLSNNSLRGPLPLLPEAAEVVDLSRNNFTGEIPTQIGERLSHARYISFKENQLSGPIPHSLCRPNNFLLLDLDLSNNHLSGEIPSSIGNCRSLISLNLGTNNLSGILPDKLKYVKSLSSLQVRNNRLEGSFPNFIQHLERLEFLNMESNQFEGRIPNFIGKLQNIQILTLKWNYFNDSIPREITQLRKLQILDLSYNKLSGSVPESIGGLTMLTRRPKDGRLLGHVISLMFDSMGLEIVSKGILREVEYIFSYNSGIDLSHNLLEGEIPKEIGQLQGLYMLNLSHNHLSGEIPMSIGNMSGLESLDLSFNHLAGMIPETLTLLDFLSVLNLSYNNLSGKIPTGMHFDTLSIDGSAYIGNDELCGPPLGRRCLSGPTGADVGQVYQGEDEKEKSLFYLFVAFGYGLGLGGLFSVLAIRKEEWWDAYWRGVDHLSWIITRWLSRI</sequence>
<accession>A0A3S3MVS3</accession>
<dbReference type="InterPro" id="IPR032675">
    <property type="entry name" value="LRR_dom_sf"/>
</dbReference>
<dbReference type="InterPro" id="IPR001611">
    <property type="entry name" value="Leu-rich_rpt"/>
</dbReference>
<keyword evidence="5 11" id="KW-0812">Transmembrane</keyword>
<comment type="subcellular location">
    <subcellularLocation>
        <location evidence="1">Cell membrane</location>
        <topology evidence="1">Single-pass type I membrane protein</topology>
    </subcellularLocation>
</comment>
<evidence type="ECO:0000259" key="12">
    <source>
        <dbReference type="Pfam" id="PF08263"/>
    </source>
</evidence>
<evidence type="ECO:0000256" key="10">
    <source>
        <dbReference type="ARBA" id="ARBA00023180"/>
    </source>
</evidence>
<keyword evidence="8 11" id="KW-1133">Transmembrane helix</keyword>
<proteinExistence type="inferred from homology"/>
<gene>
    <name evidence="14" type="ORF">CKAN_00412800</name>
</gene>
<dbReference type="SMART" id="SM00365">
    <property type="entry name" value="LRR_SD22"/>
    <property type="match status" value="8"/>
</dbReference>
<dbReference type="FunFam" id="3.80.10.10:FF:000213">
    <property type="entry name" value="Tyrosine-sulfated glycopeptide receptor 1"/>
    <property type="match status" value="2"/>
</dbReference>
<dbReference type="Gene3D" id="3.80.10.10">
    <property type="entry name" value="Ribonuclease Inhibitor"/>
    <property type="match status" value="12"/>
</dbReference>
<evidence type="ECO:0000256" key="8">
    <source>
        <dbReference type="ARBA" id="ARBA00022989"/>
    </source>
</evidence>
<evidence type="ECO:0000256" key="9">
    <source>
        <dbReference type="ARBA" id="ARBA00023136"/>
    </source>
</evidence>
<comment type="similarity">
    <text evidence="2">Belongs to the RLP family.</text>
</comment>
<reference evidence="14 15" key="1">
    <citation type="journal article" date="2019" name="Nat. Plants">
        <title>Stout camphor tree genome fills gaps in understanding of flowering plant genome evolution.</title>
        <authorList>
            <person name="Chaw S.M."/>
            <person name="Liu Y.C."/>
            <person name="Wu Y.W."/>
            <person name="Wang H.Y."/>
            <person name="Lin C.I."/>
            <person name="Wu C.S."/>
            <person name="Ke H.M."/>
            <person name="Chang L.Y."/>
            <person name="Hsu C.Y."/>
            <person name="Yang H.T."/>
            <person name="Sudianto E."/>
            <person name="Hsu M.H."/>
            <person name="Wu K.P."/>
            <person name="Wang L.N."/>
            <person name="Leebens-Mack J.H."/>
            <person name="Tsai I.J."/>
        </authorList>
    </citation>
    <scope>NUCLEOTIDE SEQUENCE [LARGE SCALE GENOMIC DNA]</scope>
    <source>
        <strain evidence="15">cv. Chaw 1501</strain>
        <tissue evidence="14">Young leaves</tissue>
    </source>
</reference>
<dbReference type="FunFam" id="3.80.10.10:FF:000111">
    <property type="entry name" value="LRR receptor-like serine/threonine-protein kinase ERECTA"/>
    <property type="match status" value="2"/>
</dbReference>
<evidence type="ECO:0000313" key="15">
    <source>
        <dbReference type="Proteomes" id="UP000283530"/>
    </source>
</evidence>
<keyword evidence="7" id="KW-0677">Repeat</keyword>
<dbReference type="SUPFAM" id="SSF52047">
    <property type="entry name" value="RNI-like"/>
    <property type="match status" value="2"/>
</dbReference>
<evidence type="ECO:0000256" key="3">
    <source>
        <dbReference type="ARBA" id="ARBA00022475"/>
    </source>
</evidence>
<feature type="transmembrane region" description="Helical" evidence="11">
    <location>
        <begin position="2730"/>
        <end position="2752"/>
    </location>
</feature>
<feature type="domain" description="Leucine-rich repeat-containing N-terminal plant-type" evidence="12">
    <location>
        <begin position="1772"/>
        <end position="1810"/>
    </location>
</feature>